<evidence type="ECO:0000313" key="2">
    <source>
        <dbReference type="Proteomes" id="UP001172738"/>
    </source>
</evidence>
<dbReference type="InterPro" id="IPR019587">
    <property type="entry name" value="Polyketide_cyclase/dehydratase"/>
</dbReference>
<accession>A0ABT8G390</accession>
<evidence type="ECO:0000313" key="1">
    <source>
        <dbReference type="EMBL" id="MDN4473394.1"/>
    </source>
</evidence>
<comment type="caution">
    <text evidence="1">The sequence shown here is derived from an EMBL/GenBank/DDBJ whole genome shotgun (WGS) entry which is preliminary data.</text>
</comment>
<reference evidence="1" key="1">
    <citation type="submission" date="2023-06" db="EMBL/GenBank/DDBJ databases">
        <title>SYSU T00b26.</title>
        <authorList>
            <person name="Gao L."/>
            <person name="Fang B.-Z."/>
            <person name="Li W.-J."/>
        </authorList>
    </citation>
    <scope>NUCLEOTIDE SEQUENCE</scope>
    <source>
        <strain evidence="1">SYSU T00b26</strain>
    </source>
</reference>
<proteinExistence type="predicted"/>
<dbReference type="RefSeq" id="WP_301128902.1">
    <property type="nucleotide sequence ID" value="NZ_JAUHPV010000006.1"/>
</dbReference>
<dbReference type="Proteomes" id="UP001172738">
    <property type="component" value="Unassembled WGS sequence"/>
</dbReference>
<sequence length="164" mass="18425">MAAVAYIEEHTAEAVVRAGALELWNLLHDPVALAEARDDITGIEVLEGEPGEVGCRTRTMLKVGRTDLMLTEEIVKAERPRLLVKEALNPRVKSVSTWEIEEADGGCKVTATSYLEAQLGALQRFLVKQQSQRREREAIDALRDQCEQLSAYFEKRRENLGFDI</sequence>
<protein>
    <submittedName>
        <fullName evidence="1">SRPBCC family protein</fullName>
    </submittedName>
</protein>
<dbReference type="Pfam" id="PF10604">
    <property type="entry name" value="Polyketide_cyc2"/>
    <property type="match status" value="1"/>
</dbReference>
<gene>
    <name evidence="1" type="ORF">QQX04_10360</name>
</gene>
<dbReference type="Gene3D" id="3.30.530.20">
    <property type="match status" value="1"/>
</dbReference>
<name>A0ABT8G390_9MICO</name>
<dbReference type="InterPro" id="IPR023393">
    <property type="entry name" value="START-like_dom_sf"/>
</dbReference>
<organism evidence="1 2">
    <name type="scientific">Demequina zhanjiangensis</name>
    <dbReference type="NCBI Taxonomy" id="3051659"/>
    <lineage>
        <taxon>Bacteria</taxon>
        <taxon>Bacillati</taxon>
        <taxon>Actinomycetota</taxon>
        <taxon>Actinomycetes</taxon>
        <taxon>Micrococcales</taxon>
        <taxon>Demequinaceae</taxon>
        <taxon>Demequina</taxon>
    </lineage>
</organism>
<dbReference type="EMBL" id="JAUHPV010000006">
    <property type="protein sequence ID" value="MDN4473394.1"/>
    <property type="molecule type" value="Genomic_DNA"/>
</dbReference>
<keyword evidence="2" id="KW-1185">Reference proteome</keyword>
<dbReference type="SUPFAM" id="SSF55961">
    <property type="entry name" value="Bet v1-like"/>
    <property type="match status" value="1"/>
</dbReference>